<keyword evidence="1" id="KW-1133">Transmembrane helix</keyword>
<dbReference type="NCBIfam" id="TIGR02532">
    <property type="entry name" value="IV_pilin_GFxxxE"/>
    <property type="match status" value="1"/>
</dbReference>
<sequence length="230" mass="25990">MAAYGRLRAGFTLIELLIAMSIMLMMLVLAATAYQLYTDSWKRDLSKVEQRYQAFRGTELLLDAIQATLPLSVTNHGGRAYYFLGREEGFTAVTYAPIHQTGSPAVIRVFRELNDNGRFRLVYEEASLVNTVLKDADQVLPFSYRAVIADDLPSLSFAYYGWDSQATQMAASGDVDVAISKAPQWFDEYDALVKRLHPEKLLIQLGDFRLQFDIANRNRINALADYENPV</sequence>
<comment type="caution">
    <text evidence="2">The sequence shown here is derived from an EMBL/GenBank/DDBJ whole genome shotgun (WGS) entry which is preliminary data.</text>
</comment>
<keyword evidence="1" id="KW-0472">Membrane</keyword>
<dbReference type="EMBL" id="BAAAEO010000001">
    <property type="protein sequence ID" value="GAA0538599.1"/>
    <property type="molecule type" value="Genomic_DNA"/>
</dbReference>
<name>A0ABN1DAJ8_9GAMM</name>
<dbReference type="SUPFAM" id="SSF54523">
    <property type="entry name" value="Pili subunits"/>
    <property type="match status" value="1"/>
</dbReference>
<dbReference type="PROSITE" id="PS00409">
    <property type="entry name" value="PROKAR_NTER_METHYL"/>
    <property type="match status" value="1"/>
</dbReference>
<keyword evidence="1" id="KW-0812">Transmembrane</keyword>
<dbReference type="InterPro" id="IPR045584">
    <property type="entry name" value="Pilin-like"/>
</dbReference>
<evidence type="ECO:0000313" key="3">
    <source>
        <dbReference type="Proteomes" id="UP001501169"/>
    </source>
</evidence>
<reference evidence="2 3" key="1">
    <citation type="journal article" date="2019" name="Int. J. Syst. Evol. Microbiol.">
        <title>The Global Catalogue of Microorganisms (GCM) 10K type strain sequencing project: providing services to taxonomists for standard genome sequencing and annotation.</title>
        <authorList>
            <consortium name="The Broad Institute Genomics Platform"/>
            <consortium name="The Broad Institute Genome Sequencing Center for Infectious Disease"/>
            <person name="Wu L."/>
            <person name="Ma J."/>
        </authorList>
    </citation>
    <scope>NUCLEOTIDE SEQUENCE [LARGE SCALE GENOMIC DNA]</scope>
    <source>
        <strain evidence="2 3">JCM 14331</strain>
    </source>
</reference>
<evidence type="ECO:0000313" key="2">
    <source>
        <dbReference type="EMBL" id="GAA0538599.1"/>
    </source>
</evidence>
<evidence type="ECO:0008006" key="4">
    <source>
        <dbReference type="Google" id="ProtNLM"/>
    </source>
</evidence>
<evidence type="ECO:0000256" key="1">
    <source>
        <dbReference type="SAM" id="Phobius"/>
    </source>
</evidence>
<accession>A0ABN1DAJ8</accession>
<protein>
    <recommendedName>
        <fullName evidence="4">Prepilin-type N-terminal cleavage/methylation domain-containing protein</fullName>
    </recommendedName>
</protein>
<proteinExistence type="predicted"/>
<keyword evidence="3" id="KW-1185">Reference proteome</keyword>
<dbReference type="Proteomes" id="UP001501169">
    <property type="component" value="Unassembled WGS sequence"/>
</dbReference>
<dbReference type="InterPro" id="IPR012902">
    <property type="entry name" value="N_methyl_site"/>
</dbReference>
<dbReference type="Pfam" id="PF07963">
    <property type="entry name" value="N_methyl"/>
    <property type="match status" value="1"/>
</dbReference>
<feature type="transmembrane region" description="Helical" evidence="1">
    <location>
        <begin position="12"/>
        <end position="37"/>
    </location>
</feature>
<gene>
    <name evidence="2" type="ORF">GCM10009098_02650</name>
</gene>
<organism evidence="2 3">
    <name type="scientific">Rheinheimera aquimaris</name>
    <dbReference type="NCBI Taxonomy" id="412437"/>
    <lineage>
        <taxon>Bacteria</taxon>
        <taxon>Pseudomonadati</taxon>
        <taxon>Pseudomonadota</taxon>
        <taxon>Gammaproteobacteria</taxon>
        <taxon>Chromatiales</taxon>
        <taxon>Chromatiaceae</taxon>
        <taxon>Rheinheimera</taxon>
    </lineage>
</organism>
<dbReference type="RefSeq" id="WP_226765803.1">
    <property type="nucleotide sequence ID" value="NZ_BAAAEO010000001.1"/>
</dbReference>